<dbReference type="SUPFAM" id="SSF51182">
    <property type="entry name" value="RmlC-like cupins"/>
    <property type="match status" value="1"/>
</dbReference>
<dbReference type="Pfam" id="PF07883">
    <property type="entry name" value="Cupin_2"/>
    <property type="match status" value="1"/>
</dbReference>
<dbReference type="Proteomes" id="UP000215185">
    <property type="component" value="Chromosome 1"/>
</dbReference>
<sequence length="135" mass="14812">MEDKMFEQEVKNDIFGFGNLNTTYAEYFSGDSFLKSLVQPEGSVDVAVANVSFAPGTKNNWHVHTDGFQIILATSGKGWAQIDGQPKQTLNPGDVVVFPAGVKHWHGATDDTWFSHLAITKGATKWLAPVKDTEI</sequence>
<dbReference type="PANTHER" id="PTHR43698:SF1">
    <property type="entry name" value="BLL4564 PROTEIN"/>
    <property type="match status" value="1"/>
</dbReference>
<evidence type="ECO:0000313" key="2">
    <source>
        <dbReference type="EMBL" id="SNU88188.1"/>
    </source>
</evidence>
<dbReference type="CDD" id="cd02233">
    <property type="entry name" value="cupin_HNL-like"/>
    <property type="match status" value="1"/>
</dbReference>
<dbReference type="InterPro" id="IPR014710">
    <property type="entry name" value="RmlC-like_jellyroll"/>
</dbReference>
<feature type="domain" description="Cupin type-2" evidence="1">
    <location>
        <begin position="51"/>
        <end position="112"/>
    </location>
</feature>
<gene>
    <name evidence="2" type="ORF">SAMEA4412692_00940</name>
</gene>
<evidence type="ECO:0000313" key="3">
    <source>
        <dbReference type="Proteomes" id="UP000215185"/>
    </source>
</evidence>
<dbReference type="eggNOG" id="COG1917">
    <property type="taxonomic scope" value="Bacteria"/>
</dbReference>
<dbReference type="RefSeq" id="WP_018372844.1">
    <property type="nucleotide sequence ID" value="NZ_LT906439.1"/>
</dbReference>
<dbReference type="InterPro" id="IPR047263">
    <property type="entry name" value="HNL-like_cupin"/>
</dbReference>
<organism evidence="2 3">
    <name type="scientific">Streptococcus merionis</name>
    <dbReference type="NCBI Taxonomy" id="400065"/>
    <lineage>
        <taxon>Bacteria</taxon>
        <taxon>Bacillati</taxon>
        <taxon>Bacillota</taxon>
        <taxon>Bacilli</taxon>
        <taxon>Lactobacillales</taxon>
        <taxon>Streptococcaceae</taxon>
        <taxon>Streptococcus</taxon>
    </lineage>
</organism>
<accession>A0A239STM1</accession>
<protein>
    <submittedName>
        <fullName evidence="2">Transcriptional regulator</fullName>
    </submittedName>
</protein>
<proteinExistence type="predicted"/>
<name>A0A239STM1_9STRE</name>
<dbReference type="Gene3D" id="2.60.120.10">
    <property type="entry name" value="Jelly Rolls"/>
    <property type="match status" value="1"/>
</dbReference>
<dbReference type="EMBL" id="LT906439">
    <property type="protein sequence ID" value="SNU88188.1"/>
    <property type="molecule type" value="Genomic_DNA"/>
</dbReference>
<evidence type="ECO:0000259" key="1">
    <source>
        <dbReference type="Pfam" id="PF07883"/>
    </source>
</evidence>
<dbReference type="AlphaFoldDB" id="A0A239STM1"/>
<dbReference type="STRING" id="1123308.GCA_000380085_00280"/>
<reference evidence="2 3" key="1">
    <citation type="submission" date="2017-06" db="EMBL/GenBank/DDBJ databases">
        <authorList>
            <consortium name="Pathogen Informatics"/>
        </authorList>
    </citation>
    <scope>NUCLEOTIDE SEQUENCE [LARGE SCALE GENOMIC DNA]</scope>
    <source>
        <strain evidence="2 3">NCTC13788</strain>
    </source>
</reference>
<dbReference type="OrthoDB" id="9802489at2"/>
<keyword evidence="3" id="KW-1185">Reference proteome</keyword>
<dbReference type="InterPro" id="IPR013096">
    <property type="entry name" value="Cupin_2"/>
</dbReference>
<dbReference type="PANTHER" id="PTHR43698">
    <property type="entry name" value="RIBD C-TERMINAL DOMAIN CONTAINING PROTEIN"/>
    <property type="match status" value="1"/>
</dbReference>
<dbReference type="KEGG" id="smen:SAMEA4412692_0940"/>
<dbReference type="InterPro" id="IPR011051">
    <property type="entry name" value="RmlC_Cupin_sf"/>
</dbReference>